<evidence type="ECO:0000313" key="1">
    <source>
        <dbReference type="EMBL" id="CEK83978.1"/>
    </source>
</evidence>
<protein>
    <submittedName>
        <fullName evidence="2">Uncharacterized protein</fullName>
    </submittedName>
</protein>
<reference evidence="2" key="1">
    <citation type="submission" date="2014-12" db="EMBL/GenBank/DDBJ databases">
        <title>Insight into the proteome of Arion vulgaris.</title>
        <authorList>
            <person name="Aradska J."/>
            <person name="Bulat T."/>
            <person name="Smidak R."/>
            <person name="Sarate P."/>
            <person name="Gangsoo J."/>
            <person name="Sialana F."/>
            <person name="Bilban M."/>
            <person name="Lubec G."/>
        </authorList>
    </citation>
    <scope>NUCLEOTIDE SEQUENCE</scope>
    <source>
        <tissue evidence="2">Skin</tissue>
    </source>
</reference>
<evidence type="ECO:0000313" key="2">
    <source>
        <dbReference type="EMBL" id="CEK83979.1"/>
    </source>
</evidence>
<proteinExistence type="predicted"/>
<accession>A0A0B7ASK1</accession>
<sequence length="77" mass="9113">MNNKWEKIAWMFKRNMENTGGNKIERLWPDVGNKGNRTATIEIFCGIRMCQTGHAEDIDRHCVCPDIFITFVNRIYY</sequence>
<name>A0A0B7ASK1_9EUPU</name>
<gene>
    <name evidence="2" type="primary">ORF140067</name>
    <name evidence="1" type="synonym">ORF140056</name>
</gene>
<dbReference type="EMBL" id="HACG01037113">
    <property type="protein sequence ID" value="CEK83978.1"/>
    <property type="molecule type" value="Transcribed_RNA"/>
</dbReference>
<dbReference type="AlphaFoldDB" id="A0A0B7ASK1"/>
<dbReference type="EMBL" id="HACG01037114">
    <property type="protein sequence ID" value="CEK83979.1"/>
    <property type="molecule type" value="Transcribed_RNA"/>
</dbReference>
<organism evidence="2">
    <name type="scientific">Arion vulgaris</name>
    <dbReference type="NCBI Taxonomy" id="1028688"/>
    <lineage>
        <taxon>Eukaryota</taxon>
        <taxon>Metazoa</taxon>
        <taxon>Spiralia</taxon>
        <taxon>Lophotrochozoa</taxon>
        <taxon>Mollusca</taxon>
        <taxon>Gastropoda</taxon>
        <taxon>Heterobranchia</taxon>
        <taxon>Euthyneura</taxon>
        <taxon>Panpulmonata</taxon>
        <taxon>Eupulmonata</taxon>
        <taxon>Stylommatophora</taxon>
        <taxon>Helicina</taxon>
        <taxon>Arionoidea</taxon>
        <taxon>Arionidae</taxon>
        <taxon>Arion</taxon>
    </lineage>
</organism>